<organism evidence="2">
    <name type="scientific">Siphoviridae sp. ctq8D8</name>
    <dbReference type="NCBI Taxonomy" id="2827944"/>
    <lineage>
        <taxon>Viruses</taxon>
        <taxon>Duplodnaviria</taxon>
        <taxon>Heunggongvirae</taxon>
        <taxon>Uroviricota</taxon>
        <taxon>Caudoviricetes</taxon>
    </lineage>
</organism>
<dbReference type="EMBL" id="BK032630">
    <property type="protein sequence ID" value="DAF52216.1"/>
    <property type="molecule type" value="Genomic_DNA"/>
</dbReference>
<proteinExistence type="predicted"/>
<accession>A0A8S5SMS7</accession>
<reference evidence="2" key="1">
    <citation type="journal article" date="2021" name="Proc. Natl. Acad. Sci. U.S.A.">
        <title>A Catalog of Tens of Thousands of Viruses from Human Metagenomes Reveals Hidden Associations with Chronic Diseases.</title>
        <authorList>
            <person name="Tisza M.J."/>
            <person name="Buck C.B."/>
        </authorList>
    </citation>
    <scope>NUCLEOTIDE SEQUENCE</scope>
    <source>
        <strain evidence="2">Ctq8D8</strain>
    </source>
</reference>
<protein>
    <submittedName>
        <fullName evidence="2">Uncharacterized protein</fullName>
    </submittedName>
</protein>
<sequence length="30" mass="3101">MGAAALGRRSPTRPRRFLAPGGEAFLGSPC</sequence>
<evidence type="ECO:0000313" key="2">
    <source>
        <dbReference type="EMBL" id="DAF52216.1"/>
    </source>
</evidence>
<feature type="region of interest" description="Disordered" evidence="1">
    <location>
        <begin position="1"/>
        <end position="30"/>
    </location>
</feature>
<evidence type="ECO:0000256" key="1">
    <source>
        <dbReference type="SAM" id="MobiDB-lite"/>
    </source>
</evidence>
<name>A0A8S5SMS7_9CAUD</name>